<sequence>MAQINQKAVKCLSKLISEGFDTEKAVLAMTMDEILSIPGITVAEISLINEIQKAVKANKVFSFLAGTDKEQKTED</sequence>
<name>A0A4R3JJ10_9FIRM</name>
<dbReference type="RefSeq" id="WP_116441933.1">
    <property type="nucleotide sequence ID" value="NZ_BHEO01000008.1"/>
</dbReference>
<evidence type="ECO:0000313" key="2">
    <source>
        <dbReference type="EMBL" id="TCS66071.1"/>
    </source>
</evidence>
<dbReference type="Proteomes" id="UP000702954">
    <property type="component" value="Unassembled WGS sequence"/>
</dbReference>
<evidence type="ECO:0000313" key="3">
    <source>
        <dbReference type="Proteomes" id="UP000294613"/>
    </source>
</evidence>
<keyword evidence="4" id="KW-1185">Reference proteome</keyword>
<comment type="caution">
    <text evidence="2">The sequence shown here is derived from an EMBL/GenBank/DDBJ whole genome shotgun (WGS) entry which is preliminary data.</text>
</comment>
<dbReference type="AlphaFoldDB" id="A0A4R3JJ10"/>
<organism evidence="2 3">
    <name type="scientific">Faecalimonas umbilicata</name>
    <dbReference type="NCBI Taxonomy" id="1912855"/>
    <lineage>
        <taxon>Bacteria</taxon>
        <taxon>Bacillati</taxon>
        <taxon>Bacillota</taxon>
        <taxon>Clostridia</taxon>
        <taxon>Lachnospirales</taxon>
        <taxon>Lachnospiraceae</taxon>
        <taxon>Faecalimonas</taxon>
    </lineage>
</organism>
<dbReference type="Proteomes" id="UP000294613">
    <property type="component" value="Unassembled WGS sequence"/>
</dbReference>
<reference evidence="2 3" key="2">
    <citation type="submission" date="2019-03" db="EMBL/GenBank/DDBJ databases">
        <title>Genomic Encyclopedia of Type Strains, Phase IV (KMG-IV): sequencing the most valuable type-strain genomes for metagenomic binning, comparative biology and taxonomic classification.</title>
        <authorList>
            <person name="Goeker M."/>
        </authorList>
    </citation>
    <scope>NUCLEOTIDE SEQUENCE [LARGE SCALE GENOMIC DNA]</scope>
    <source>
        <strain evidence="2 3">DSM 103426</strain>
    </source>
</reference>
<dbReference type="SUPFAM" id="SSF47794">
    <property type="entry name" value="Rad51 N-terminal domain-like"/>
    <property type="match status" value="1"/>
</dbReference>
<evidence type="ECO:0000313" key="4">
    <source>
        <dbReference type="Proteomes" id="UP000702954"/>
    </source>
</evidence>
<gene>
    <name evidence="2" type="ORF">EDD74_12035</name>
    <name evidence="1" type="ORF">FAEUMB_22140</name>
</gene>
<dbReference type="InterPro" id="IPR010995">
    <property type="entry name" value="DNA_repair_Rad51/TF_NusA_a-hlx"/>
</dbReference>
<dbReference type="EMBL" id="BHEO01000008">
    <property type="protein sequence ID" value="GBU05673.1"/>
    <property type="molecule type" value="Genomic_DNA"/>
</dbReference>
<protein>
    <submittedName>
        <fullName evidence="2">Uncharacterized protein</fullName>
    </submittedName>
</protein>
<proteinExistence type="predicted"/>
<accession>A0A4R3JJ10</accession>
<evidence type="ECO:0000313" key="1">
    <source>
        <dbReference type="EMBL" id="GBU05673.1"/>
    </source>
</evidence>
<dbReference type="GO" id="GO:0000166">
    <property type="term" value="F:nucleotide binding"/>
    <property type="evidence" value="ECO:0007669"/>
    <property type="project" value="InterPro"/>
</dbReference>
<reference evidence="1 4" key="1">
    <citation type="journal article" date="2018" name="Int. J. Syst. Evol. Microbiol.">
        <title>Draft Genome Sequence of Faecalimonas umbilicata JCM 30896T, an Acetate-Producing Bacterium Isolated from Human Feces.</title>
        <authorList>
            <person name="Sakamoto M."/>
            <person name="Ikeyama N."/>
            <person name="Yuki M."/>
            <person name="Ohkuma M."/>
        </authorList>
    </citation>
    <scope>NUCLEOTIDE SEQUENCE [LARGE SCALE GENOMIC DNA]</scope>
    <source>
        <strain evidence="1 4">EGH7</strain>
    </source>
</reference>
<dbReference type="EMBL" id="SLZV01000020">
    <property type="protein sequence ID" value="TCS66071.1"/>
    <property type="molecule type" value="Genomic_DNA"/>
</dbReference>